<dbReference type="Proteomes" id="UP000004358">
    <property type="component" value="Unassembled WGS sequence"/>
</dbReference>
<feature type="transmembrane region" description="Helical" evidence="8">
    <location>
        <begin position="202"/>
        <end position="222"/>
    </location>
</feature>
<dbReference type="PANTHER" id="PTHR33908">
    <property type="entry name" value="MANNOSYLTRANSFERASE YKCB-RELATED"/>
    <property type="match status" value="1"/>
</dbReference>
<evidence type="ECO:0000256" key="7">
    <source>
        <dbReference type="ARBA" id="ARBA00023136"/>
    </source>
</evidence>
<dbReference type="STRING" id="314230.DSM3645_22294"/>
<feature type="transmembrane region" description="Helical" evidence="8">
    <location>
        <begin position="345"/>
        <end position="366"/>
    </location>
</feature>
<evidence type="ECO:0000313" key="10">
    <source>
        <dbReference type="EMBL" id="EAQ79917.1"/>
    </source>
</evidence>
<feature type="transmembrane region" description="Helical" evidence="8">
    <location>
        <begin position="289"/>
        <end position="308"/>
    </location>
</feature>
<dbReference type="InterPro" id="IPR050297">
    <property type="entry name" value="LipidA_mod_glycosyltrf_83"/>
</dbReference>
<feature type="transmembrane region" description="Helical" evidence="8">
    <location>
        <begin position="165"/>
        <end position="190"/>
    </location>
</feature>
<comment type="caution">
    <text evidence="10">The sequence shown here is derived from an EMBL/GenBank/DDBJ whole genome shotgun (WGS) entry which is preliminary data.</text>
</comment>
<comment type="subcellular location">
    <subcellularLocation>
        <location evidence="1">Cell membrane</location>
        <topology evidence="1">Multi-pass membrane protein</topology>
    </subcellularLocation>
</comment>
<evidence type="ECO:0000256" key="1">
    <source>
        <dbReference type="ARBA" id="ARBA00004651"/>
    </source>
</evidence>
<evidence type="ECO:0000256" key="3">
    <source>
        <dbReference type="ARBA" id="ARBA00022676"/>
    </source>
</evidence>
<dbReference type="OrthoDB" id="9811222at2"/>
<keyword evidence="2" id="KW-1003">Cell membrane</keyword>
<reference evidence="10 11" key="1">
    <citation type="submission" date="2006-02" db="EMBL/GenBank/DDBJ databases">
        <authorList>
            <person name="Amann R."/>
            <person name="Ferriera S."/>
            <person name="Johnson J."/>
            <person name="Kravitz S."/>
            <person name="Halpern A."/>
            <person name="Remington K."/>
            <person name="Beeson K."/>
            <person name="Tran B."/>
            <person name="Rogers Y.-H."/>
            <person name="Friedman R."/>
            <person name="Venter J.C."/>
        </authorList>
    </citation>
    <scope>NUCLEOTIDE SEQUENCE [LARGE SCALE GENOMIC DNA]</scope>
    <source>
        <strain evidence="10 11">DSM 3645</strain>
    </source>
</reference>
<dbReference type="RefSeq" id="WP_002652358.1">
    <property type="nucleotide sequence ID" value="NZ_CH672376.1"/>
</dbReference>
<feature type="transmembrane region" description="Helical" evidence="8">
    <location>
        <begin position="252"/>
        <end position="277"/>
    </location>
</feature>
<dbReference type="GO" id="GO:0016763">
    <property type="term" value="F:pentosyltransferase activity"/>
    <property type="evidence" value="ECO:0007669"/>
    <property type="project" value="TreeGrafter"/>
</dbReference>
<keyword evidence="6 8" id="KW-1133">Transmembrane helix</keyword>
<dbReference type="Pfam" id="PF13231">
    <property type="entry name" value="PMT_2"/>
    <property type="match status" value="1"/>
</dbReference>
<proteinExistence type="predicted"/>
<protein>
    <submittedName>
        <fullName evidence="10">Putative 4-amino-4-deoxy-L-arabinose transferase</fullName>
    </submittedName>
</protein>
<feature type="transmembrane region" description="Helical" evidence="8">
    <location>
        <begin position="17"/>
        <end position="35"/>
    </location>
</feature>
<dbReference type="AlphaFoldDB" id="A3ZUK7"/>
<evidence type="ECO:0000256" key="2">
    <source>
        <dbReference type="ARBA" id="ARBA00022475"/>
    </source>
</evidence>
<evidence type="ECO:0000256" key="6">
    <source>
        <dbReference type="ARBA" id="ARBA00022989"/>
    </source>
</evidence>
<dbReference type="EMBL" id="AANZ01000012">
    <property type="protein sequence ID" value="EAQ79917.1"/>
    <property type="molecule type" value="Genomic_DNA"/>
</dbReference>
<dbReference type="eggNOG" id="COG1807">
    <property type="taxonomic scope" value="Bacteria"/>
</dbReference>
<dbReference type="GO" id="GO:0005886">
    <property type="term" value="C:plasma membrane"/>
    <property type="evidence" value="ECO:0007669"/>
    <property type="project" value="UniProtKB-SubCell"/>
</dbReference>
<evidence type="ECO:0000256" key="4">
    <source>
        <dbReference type="ARBA" id="ARBA00022679"/>
    </source>
</evidence>
<dbReference type="InterPro" id="IPR038731">
    <property type="entry name" value="RgtA/B/C-like"/>
</dbReference>
<dbReference type="PANTHER" id="PTHR33908:SF9">
    <property type="entry name" value="BLL5595 PROTEIN"/>
    <property type="match status" value="1"/>
</dbReference>
<keyword evidence="5 8" id="KW-0812">Transmembrane</keyword>
<organism evidence="10 11">
    <name type="scientific">Blastopirellula marina DSM 3645</name>
    <dbReference type="NCBI Taxonomy" id="314230"/>
    <lineage>
        <taxon>Bacteria</taxon>
        <taxon>Pseudomonadati</taxon>
        <taxon>Planctomycetota</taxon>
        <taxon>Planctomycetia</taxon>
        <taxon>Pirellulales</taxon>
        <taxon>Pirellulaceae</taxon>
        <taxon>Blastopirellula</taxon>
    </lineage>
</organism>
<accession>A3ZUK7</accession>
<gene>
    <name evidence="10" type="ORF">DSM3645_22294</name>
</gene>
<feature type="transmembrane region" description="Helical" evidence="8">
    <location>
        <begin position="81"/>
        <end position="99"/>
    </location>
</feature>
<keyword evidence="4 10" id="KW-0808">Transferase</keyword>
<feature type="transmembrane region" description="Helical" evidence="8">
    <location>
        <begin position="135"/>
        <end position="153"/>
    </location>
</feature>
<keyword evidence="7 8" id="KW-0472">Membrane</keyword>
<evidence type="ECO:0000256" key="8">
    <source>
        <dbReference type="SAM" id="Phobius"/>
    </source>
</evidence>
<keyword evidence="3" id="KW-0328">Glycosyltransferase</keyword>
<dbReference type="HOGENOM" id="CLU_038808_1_0_0"/>
<evidence type="ECO:0000256" key="5">
    <source>
        <dbReference type="ARBA" id="ARBA00022692"/>
    </source>
</evidence>
<sequence length="514" mass="57419">MTNAPETPNQSDPTTRWFWIFAVGHLLLWTAVPFFTQANGPLDNVEMLNWGHEWQWGYPKHPPLPAWAAEAATYLPGGPVWSTYLLSQVCIVGCFWAAWRLGRETLSPSLAIAAVVVLEGSVYYNCTTPEFNNNIMAKVCWAMFILFAYYGIARNRIVDWGAAGVFLAAAILSKYDAALLLAAMLLFSFLHPRARACWRTPGPYVLTGVSLLLAAPHLWWLVTNDFTTLRYITSRSSKSPTWLSHLEHPFEFLGAQLGAIAVTLILATILLGWRWRIKSVDSATQFTRTYLACMVLGPLGLALAYSLITGAHLRSMWGASMFTFLGVLLFAWLEVRSDPALIRRTIYASAIAGFIFAAGLGMRNLVGDGLVTAPLRVDYPGEQLASQVEEIWNDRSEQPLENLGGDWWLAANINVYHPARPSISAEQDHDLPAWTEQDAWRTEGGIIVWETATADEDYETQIKAIYPHAEILQPLEFAWTKNQQRPPLRVGMAVVQPLTPIRTAELPTPAQHEH</sequence>
<evidence type="ECO:0000259" key="9">
    <source>
        <dbReference type="Pfam" id="PF13231"/>
    </source>
</evidence>
<feature type="transmembrane region" description="Helical" evidence="8">
    <location>
        <begin position="314"/>
        <end position="333"/>
    </location>
</feature>
<feature type="domain" description="Glycosyltransferase RgtA/B/C/D-like" evidence="9">
    <location>
        <begin position="60"/>
        <end position="220"/>
    </location>
</feature>
<evidence type="ECO:0000313" key="11">
    <source>
        <dbReference type="Proteomes" id="UP000004358"/>
    </source>
</evidence>
<name>A3ZUK7_9BACT</name>
<dbReference type="GO" id="GO:0009103">
    <property type="term" value="P:lipopolysaccharide biosynthetic process"/>
    <property type="evidence" value="ECO:0007669"/>
    <property type="project" value="UniProtKB-ARBA"/>
</dbReference>